<evidence type="ECO:0000256" key="1">
    <source>
        <dbReference type="SAM" id="MobiDB-lite"/>
    </source>
</evidence>
<feature type="compositionally biased region" description="Basic and acidic residues" evidence="1">
    <location>
        <begin position="39"/>
        <end position="59"/>
    </location>
</feature>
<feature type="region of interest" description="Disordered" evidence="1">
    <location>
        <begin position="27"/>
        <end position="84"/>
    </location>
</feature>
<dbReference type="AlphaFoldDB" id="A0A9Q0EVV7"/>
<reference evidence="2" key="1">
    <citation type="submission" date="2022-07" db="EMBL/GenBank/DDBJ databases">
        <title>Chromosome-level genome of Muraenolepis orangiensis.</title>
        <authorList>
            <person name="Kim J."/>
        </authorList>
    </citation>
    <scope>NUCLEOTIDE SEQUENCE</scope>
    <source>
        <strain evidence="2">KU_S4_2022</strain>
        <tissue evidence="2">Muscle</tissue>
    </source>
</reference>
<comment type="caution">
    <text evidence="2">The sequence shown here is derived from an EMBL/GenBank/DDBJ whole genome shotgun (WGS) entry which is preliminary data.</text>
</comment>
<evidence type="ECO:0000313" key="3">
    <source>
        <dbReference type="Proteomes" id="UP001148018"/>
    </source>
</evidence>
<dbReference type="Proteomes" id="UP001148018">
    <property type="component" value="Unassembled WGS sequence"/>
</dbReference>
<sequence>MGVPPSGPGSALRWPLPAAVRCEIGEHPGRAPGLAGEQSSERRAAVQLHGESEHRENRSGRGRRTARRTPTCATPGRSLRNRVL</sequence>
<gene>
    <name evidence="2" type="ORF">NHX12_017813</name>
</gene>
<dbReference type="EMBL" id="JANIIK010000034">
    <property type="protein sequence ID" value="KAJ3614239.1"/>
    <property type="molecule type" value="Genomic_DNA"/>
</dbReference>
<proteinExistence type="predicted"/>
<accession>A0A9Q0EVV7</accession>
<feature type="compositionally biased region" description="Low complexity" evidence="1">
    <location>
        <begin position="68"/>
        <end position="77"/>
    </location>
</feature>
<name>A0A9Q0EVV7_9TELE</name>
<organism evidence="2 3">
    <name type="scientific">Muraenolepis orangiensis</name>
    <name type="common">Patagonian moray cod</name>
    <dbReference type="NCBI Taxonomy" id="630683"/>
    <lineage>
        <taxon>Eukaryota</taxon>
        <taxon>Metazoa</taxon>
        <taxon>Chordata</taxon>
        <taxon>Craniata</taxon>
        <taxon>Vertebrata</taxon>
        <taxon>Euteleostomi</taxon>
        <taxon>Actinopterygii</taxon>
        <taxon>Neopterygii</taxon>
        <taxon>Teleostei</taxon>
        <taxon>Neoteleostei</taxon>
        <taxon>Acanthomorphata</taxon>
        <taxon>Zeiogadaria</taxon>
        <taxon>Gadariae</taxon>
        <taxon>Gadiformes</taxon>
        <taxon>Muraenolepidoidei</taxon>
        <taxon>Muraenolepididae</taxon>
        <taxon>Muraenolepis</taxon>
    </lineage>
</organism>
<keyword evidence="3" id="KW-1185">Reference proteome</keyword>
<evidence type="ECO:0000313" key="2">
    <source>
        <dbReference type="EMBL" id="KAJ3614239.1"/>
    </source>
</evidence>
<protein>
    <submittedName>
        <fullName evidence="2">Uncharacterized protein</fullName>
    </submittedName>
</protein>